<sequence length="130" mass="14713">MTVEHRPNGKFRVTHFETQHNHELGTSAAAHFLPSQKMLDSAQAAEAELCNGPQIDGVPKLGSYGEYENQIHDLVAACRGSFVNDSSCCVFDHEDGDFVCGLWENESLREKFNEIEKWSMAYARIIVCWY</sequence>
<dbReference type="AlphaFoldDB" id="A0A9Q0VMI7"/>
<reference evidence="1" key="1">
    <citation type="submission" date="2022-11" db="EMBL/GenBank/DDBJ databases">
        <authorList>
            <person name="Hyden B.L."/>
            <person name="Feng K."/>
            <person name="Yates T."/>
            <person name="Jawdy S."/>
            <person name="Smart L.B."/>
            <person name="Muchero W."/>
        </authorList>
    </citation>
    <scope>NUCLEOTIDE SEQUENCE</scope>
    <source>
        <tissue evidence="1">Shoot tip</tissue>
    </source>
</reference>
<dbReference type="Proteomes" id="UP001151529">
    <property type="component" value="Chromosome 16"/>
</dbReference>
<reference evidence="1" key="2">
    <citation type="journal article" date="2023" name="Int. J. Mol. Sci.">
        <title>De Novo Assembly and Annotation of 11 Diverse Shrub Willow (Salix) Genomes Reveals Novel Gene Organization in Sex-Linked Regions.</title>
        <authorList>
            <person name="Hyden B."/>
            <person name="Feng K."/>
            <person name="Yates T.B."/>
            <person name="Jawdy S."/>
            <person name="Cereghino C."/>
            <person name="Smart L.B."/>
            <person name="Muchero W."/>
        </authorList>
    </citation>
    <scope>NUCLEOTIDE SEQUENCE [LARGE SCALE GENOMIC DNA]</scope>
    <source>
        <tissue evidence="1">Shoot tip</tissue>
    </source>
</reference>
<dbReference type="EMBL" id="JAPFFL010000001">
    <property type="protein sequence ID" value="KAJ6751504.1"/>
    <property type="molecule type" value="Genomic_DNA"/>
</dbReference>
<proteinExistence type="predicted"/>
<comment type="caution">
    <text evidence="1">The sequence shown here is derived from an EMBL/GenBank/DDBJ whole genome shotgun (WGS) entry which is preliminary data.</text>
</comment>
<gene>
    <name evidence="1" type="ORF">OIU85_001982</name>
</gene>
<evidence type="ECO:0000313" key="2">
    <source>
        <dbReference type="Proteomes" id="UP001151529"/>
    </source>
</evidence>
<name>A0A9Q0VMI7_SALVM</name>
<dbReference type="OrthoDB" id="2402896at2759"/>
<evidence type="ECO:0000313" key="1">
    <source>
        <dbReference type="EMBL" id="KAJ6751504.1"/>
    </source>
</evidence>
<keyword evidence="2" id="KW-1185">Reference proteome</keyword>
<organism evidence="1 2">
    <name type="scientific">Salix viminalis</name>
    <name type="common">Common osier</name>
    <name type="synonym">Basket willow</name>
    <dbReference type="NCBI Taxonomy" id="40686"/>
    <lineage>
        <taxon>Eukaryota</taxon>
        <taxon>Viridiplantae</taxon>
        <taxon>Streptophyta</taxon>
        <taxon>Embryophyta</taxon>
        <taxon>Tracheophyta</taxon>
        <taxon>Spermatophyta</taxon>
        <taxon>Magnoliopsida</taxon>
        <taxon>eudicotyledons</taxon>
        <taxon>Gunneridae</taxon>
        <taxon>Pentapetalae</taxon>
        <taxon>rosids</taxon>
        <taxon>fabids</taxon>
        <taxon>Malpighiales</taxon>
        <taxon>Salicaceae</taxon>
        <taxon>Saliceae</taxon>
        <taxon>Salix</taxon>
    </lineage>
</organism>
<protein>
    <recommendedName>
        <fullName evidence="3">FAR1 domain-containing protein</fullName>
    </recommendedName>
</protein>
<accession>A0A9Q0VMI7</accession>
<evidence type="ECO:0008006" key="3">
    <source>
        <dbReference type="Google" id="ProtNLM"/>
    </source>
</evidence>